<comment type="cofactor">
    <cofactor evidence="1">
        <name>heme</name>
        <dbReference type="ChEBI" id="CHEBI:30413"/>
    </cofactor>
</comment>
<keyword evidence="4" id="KW-0479">Metal-binding</keyword>
<accession>A0ABV9NYR0</accession>
<evidence type="ECO:0000256" key="4">
    <source>
        <dbReference type="ARBA" id="ARBA00022723"/>
    </source>
</evidence>
<dbReference type="PANTHER" id="PTHR24286:SF24">
    <property type="entry name" value="LANOSTEROL 14-ALPHA DEMETHYLASE"/>
    <property type="match status" value="1"/>
</dbReference>
<keyword evidence="5" id="KW-0560">Oxidoreductase</keyword>
<dbReference type="Gene3D" id="1.10.630.10">
    <property type="entry name" value="Cytochrome P450"/>
    <property type="match status" value="1"/>
</dbReference>
<proteinExistence type="inferred from homology"/>
<evidence type="ECO:0000256" key="1">
    <source>
        <dbReference type="ARBA" id="ARBA00001971"/>
    </source>
</evidence>
<dbReference type="InterPro" id="IPR002401">
    <property type="entry name" value="Cyt_P450_E_grp-I"/>
</dbReference>
<reference evidence="9" key="1">
    <citation type="journal article" date="2019" name="Int. J. Syst. Evol. Microbiol.">
        <title>The Global Catalogue of Microorganisms (GCM) 10K type strain sequencing project: providing services to taxonomists for standard genome sequencing and annotation.</title>
        <authorList>
            <consortium name="The Broad Institute Genomics Platform"/>
            <consortium name="The Broad Institute Genome Sequencing Center for Infectious Disease"/>
            <person name="Wu L."/>
            <person name="Ma J."/>
        </authorList>
    </citation>
    <scope>NUCLEOTIDE SEQUENCE [LARGE SCALE GENOMIC DNA]</scope>
    <source>
        <strain evidence="9">JCM 12165</strain>
    </source>
</reference>
<evidence type="ECO:0000256" key="2">
    <source>
        <dbReference type="ARBA" id="ARBA00010617"/>
    </source>
</evidence>
<dbReference type="PANTHER" id="PTHR24286">
    <property type="entry name" value="CYTOCHROME P450 26"/>
    <property type="match status" value="1"/>
</dbReference>
<dbReference type="RefSeq" id="WP_377910600.1">
    <property type="nucleotide sequence ID" value="NZ_JBHSGK010000021.1"/>
</dbReference>
<dbReference type="Proteomes" id="UP001595896">
    <property type="component" value="Unassembled WGS sequence"/>
</dbReference>
<keyword evidence="7" id="KW-0503">Monooxygenase</keyword>
<evidence type="ECO:0000313" key="9">
    <source>
        <dbReference type="Proteomes" id="UP001595896"/>
    </source>
</evidence>
<evidence type="ECO:0000313" key="8">
    <source>
        <dbReference type="EMBL" id="MFC4738006.1"/>
    </source>
</evidence>
<organism evidence="8 9">
    <name type="scientific">Bacillus daqingensis</name>
    <dbReference type="NCBI Taxonomy" id="872396"/>
    <lineage>
        <taxon>Bacteria</taxon>
        <taxon>Bacillati</taxon>
        <taxon>Bacillota</taxon>
        <taxon>Bacilli</taxon>
        <taxon>Bacillales</taxon>
        <taxon>Bacillaceae</taxon>
        <taxon>Bacillus</taxon>
    </lineage>
</organism>
<sequence>MKIKYPVPKAKGLDNTVNLLNEGFMFITSRRLELESDVFETRLLGKKAVCMAGEEAVEKFYDNELFVRKNAVPGVIAKSLLGEGVHGMDGEAHRHRKRMFLSMMTPERIEDMKDIALQELDKKAKLWEKRSRTVIYDDIREVLVRSGCRWAGVPLKEEEASQRTREMGMMVDSFGSLSRMKEGKKARKSQEEWLAGIVRQVRKGKLQPAEHTALYIISHFRDENGKRLSASEAAVEVNNAVRPLLATGYFIVFGCLALHEFPEIREKLAADENGFSQMFAQEVRRYYPFAPAMAAKVKKTFTWHDYHFKKDQLVVLDFFGTNRHPDSWSNPDTFYPERFIDWKGSPFSFVPQGGGDHYAGHRCAGEWLTVIVMRAFFKYFTTHLSYEVPEQNLAWSLSRVPTIPKSGFVITNVKRLHASPEKLEKDEASQTVIKS</sequence>
<evidence type="ECO:0000256" key="3">
    <source>
        <dbReference type="ARBA" id="ARBA00022617"/>
    </source>
</evidence>
<evidence type="ECO:0000256" key="5">
    <source>
        <dbReference type="ARBA" id="ARBA00023002"/>
    </source>
</evidence>
<dbReference type="InterPro" id="IPR001128">
    <property type="entry name" value="Cyt_P450"/>
</dbReference>
<keyword evidence="3" id="KW-0349">Heme</keyword>
<comment type="similarity">
    <text evidence="2">Belongs to the cytochrome P450 family.</text>
</comment>
<dbReference type="InterPro" id="IPR036396">
    <property type="entry name" value="Cyt_P450_sf"/>
</dbReference>
<dbReference type="EMBL" id="JBHSGK010000021">
    <property type="protein sequence ID" value="MFC4738006.1"/>
    <property type="molecule type" value="Genomic_DNA"/>
</dbReference>
<gene>
    <name evidence="8" type="ORF">ACFO4L_15640</name>
</gene>
<keyword evidence="9" id="KW-1185">Reference proteome</keyword>
<keyword evidence="6" id="KW-0408">Iron</keyword>
<dbReference type="CDD" id="cd11067">
    <property type="entry name" value="CYP152"/>
    <property type="match status" value="1"/>
</dbReference>
<dbReference type="PRINTS" id="PR00463">
    <property type="entry name" value="EP450I"/>
</dbReference>
<name>A0ABV9NYR0_9BACI</name>
<evidence type="ECO:0000256" key="7">
    <source>
        <dbReference type="ARBA" id="ARBA00023033"/>
    </source>
</evidence>
<comment type="caution">
    <text evidence="8">The sequence shown here is derived from an EMBL/GenBank/DDBJ whole genome shotgun (WGS) entry which is preliminary data.</text>
</comment>
<evidence type="ECO:0000256" key="6">
    <source>
        <dbReference type="ARBA" id="ARBA00023004"/>
    </source>
</evidence>
<dbReference type="Pfam" id="PF00067">
    <property type="entry name" value="p450"/>
    <property type="match status" value="1"/>
</dbReference>
<protein>
    <submittedName>
        <fullName evidence="8">Cytochrome P450</fullName>
    </submittedName>
</protein>
<dbReference type="SUPFAM" id="SSF48264">
    <property type="entry name" value="Cytochrome P450"/>
    <property type="match status" value="1"/>
</dbReference>